<sequence length="86" mass="9403">MAVAVATPQINAATIESFICEGLVSNFGVPKVLISNRGTHLRNDACATSNRHLGINHHPVSAYRPHSNGQVERSIKSFKQLLRKIL</sequence>
<dbReference type="GO" id="GO:0003676">
    <property type="term" value="F:nucleic acid binding"/>
    <property type="evidence" value="ECO:0007669"/>
    <property type="project" value="InterPro"/>
</dbReference>
<dbReference type="SUPFAM" id="SSF53098">
    <property type="entry name" value="Ribonuclease H-like"/>
    <property type="match status" value="1"/>
</dbReference>
<dbReference type="InterPro" id="IPR012337">
    <property type="entry name" value="RNaseH-like_sf"/>
</dbReference>
<reference evidence="2 3" key="1">
    <citation type="journal article" date="2016" name="Mol. Biol. Evol.">
        <title>Genome-Wide Survey of Gut Fungi (Harpellales) Reveals the First Horizontally Transferred Ubiquitin Gene from a Mosquito Host.</title>
        <authorList>
            <person name="Wang Y."/>
            <person name="White M.M."/>
            <person name="Kvist S."/>
            <person name="Moncalvo J.M."/>
        </authorList>
    </citation>
    <scope>NUCLEOTIDE SEQUENCE [LARGE SCALE GENOMIC DNA]</scope>
    <source>
        <strain evidence="2 3">ALG-7-W6</strain>
    </source>
</reference>
<dbReference type="PROSITE" id="PS50994">
    <property type="entry name" value="INTEGRASE"/>
    <property type="match status" value="1"/>
</dbReference>
<dbReference type="GO" id="GO:0005634">
    <property type="term" value="C:nucleus"/>
    <property type="evidence" value="ECO:0007669"/>
    <property type="project" value="UniProtKB-ARBA"/>
</dbReference>
<dbReference type="Gene3D" id="3.30.420.10">
    <property type="entry name" value="Ribonuclease H-like superfamily/Ribonuclease H"/>
    <property type="match status" value="1"/>
</dbReference>
<dbReference type="EMBL" id="LSSL01005156">
    <property type="protein sequence ID" value="OLY78998.1"/>
    <property type="molecule type" value="Genomic_DNA"/>
</dbReference>
<evidence type="ECO:0000313" key="2">
    <source>
        <dbReference type="EMBL" id="OLY78998.1"/>
    </source>
</evidence>
<dbReference type="Proteomes" id="UP000187455">
    <property type="component" value="Unassembled WGS sequence"/>
</dbReference>
<dbReference type="PANTHER" id="PTHR37984:SF5">
    <property type="entry name" value="PROTEIN NYNRIN-LIKE"/>
    <property type="match status" value="1"/>
</dbReference>
<evidence type="ECO:0000259" key="1">
    <source>
        <dbReference type="PROSITE" id="PS50994"/>
    </source>
</evidence>
<protein>
    <submittedName>
        <fullName evidence="2">Pol polyprotein</fullName>
    </submittedName>
</protein>
<dbReference type="GO" id="GO:0015074">
    <property type="term" value="P:DNA integration"/>
    <property type="evidence" value="ECO:0007669"/>
    <property type="project" value="InterPro"/>
</dbReference>
<comment type="caution">
    <text evidence="2">The sequence shown here is derived from an EMBL/GenBank/DDBJ whole genome shotgun (WGS) entry which is preliminary data.</text>
</comment>
<accession>A0A1R0GQ68</accession>
<feature type="domain" description="Integrase catalytic" evidence="1">
    <location>
        <begin position="1"/>
        <end position="86"/>
    </location>
</feature>
<dbReference type="PANTHER" id="PTHR37984">
    <property type="entry name" value="PROTEIN CBG26694"/>
    <property type="match status" value="1"/>
</dbReference>
<dbReference type="AlphaFoldDB" id="A0A1R0GQ68"/>
<dbReference type="OrthoDB" id="2273864at2759"/>
<dbReference type="InterPro" id="IPR036397">
    <property type="entry name" value="RNaseH_sf"/>
</dbReference>
<keyword evidence="3" id="KW-1185">Reference proteome</keyword>
<name>A0A1R0GQ68_9FUNG</name>
<organism evidence="2 3">
    <name type="scientific">Smittium mucronatum</name>
    <dbReference type="NCBI Taxonomy" id="133383"/>
    <lineage>
        <taxon>Eukaryota</taxon>
        <taxon>Fungi</taxon>
        <taxon>Fungi incertae sedis</taxon>
        <taxon>Zoopagomycota</taxon>
        <taxon>Kickxellomycotina</taxon>
        <taxon>Harpellomycetes</taxon>
        <taxon>Harpellales</taxon>
        <taxon>Legeriomycetaceae</taxon>
        <taxon>Smittium</taxon>
    </lineage>
</organism>
<proteinExistence type="predicted"/>
<gene>
    <name evidence="2" type="ORF">AYI68_g6943</name>
</gene>
<dbReference type="InterPro" id="IPR050951">
    <property type="entry name" value="Retrovirus_Pol_polyprotein"/>
</dbReference>
<dbReference type="STRING" id="133383.A0A1R0GQ68"/>
<evidence type="ECO:0000313" key="3">
    <source>
        <dbReference type="Proteomes" id="UP000187455"/>
    </source>
</evidence>
<dbReference type="InterPro" id="IPR001584">
    <property type="entry name" value="Integrase_cat-core"/>
</dbReference>